<keyword evidence="3" id="KW-1185">Reference proteome</keyword>
<feature type="chain" id="PRO_5042105062" description="Secreted protein" evidence="1">
    <location>
        <begin position="18"/>
        <end position="111"/>
    </location>
</feature>
<feature type="signal peptide" evidence="1">
    <location>
        <begin position="1"/>
        <end position="17"/>
    </location>
</feature>
<name>A0AAD8PVN7_9PEZI</name>
<evidence type="ECO:0008006" key="4">
    <source>
        <dbReference type="Google" id="ProtNLM"/>
    </source>
</evidence>
<protein>
    <recommendedName>
        <fullName evidence="4">Secreted protein</fullName>
    </recommendedName>
</protein>
<dbReference type="AlphaFoldDB" id="A0AAD8PVN7"/>
<dbReference type="Proteomes" id="UP001230504">
    <property type="component" value="Unassembled WGS sequence"/>
</dbReference>
<evidence type="ECO:0000256" key="1">
    <source>
        <dbReference type="SAM" id="SignalP"/>
    </source>
</evidence>
<evidence type="ECO:0000313" key="3">
    <source>
        <dbReference type="Proteomes" id="UP001230504"/>
    </source>
</evidence>
<organism evidence="2 3">
    <name type="scientific">Colletotrichum navitas</name>
    <dbReference type="NCBI Taxonomy" id="681940"/>
    <lineage>
        <taxon>Eukaryota</taxon>
        <taxon>Fungi</taxon>
        <taxon>Dikarya</taxon>
        <taxon>Ascomycota</taxon>
        <taxon>Pezizomycotina</taxon>
        <taxon>Sordariomycetes</taxon>
        <taxon>Hypocreomycetidae</taxon>
        <taxon>Glomerellales</taxon>
        <taxon>Glomerellaceae</taxon>
        <taxon>Colletotrichum</taxon>
        <taxon>Colletotrichum graminicola species complex</taxon>
    </lineage>
</organism>
<evidence type="ECO:0000313" key="2">
    <source>
        <dbReference type="EMBL" id="KAK1584744.1"/>
    </source>
</evidence>
<reference evidence="2" key="1">
    <citation type="submission" date="2021-06" db="EMBL/GenBank/DDBJ databases">
        <title>Comparative genomics, transcriptomics and evolutionary studies reveal genomic signatures of adaptation to plant cell wall in hemibiotrophic fungi.</title>
        <authorList>
            <consortium name="DOE Joint Genome Institute"/>
            <person name="Baroncelli R."/>
            <person name="Diaz J.F."/>
            <person name="Benocci T."/>
            <person name="Peng M."/>
            <person name="Battaglia E."/>
            <person name="Haridas S."/>
            <person name="Andreopoulos W."/>
            <person name="Labutti K."/>
            <person name="Pangilinan J."/>
            <person name="Floch G.L."/>
            <person name="Makela M.R."/>
            <person name="Henrissat B."/>
            <person name="Grigoriev I.V."/>
            <person name="Crouch J.A."/>
            <person name="De Vries R.P."/>
            <person name="Sukno S.A."/>
            <person name="Thon M.R."/>
        </authorList>
    </citation>
    <scope>NUCLEOTIDE SEQUENCE</scope>
    <source>
        <strain evidence="2">CBS 125086</strain>
    </source>
</reference>
<keyword evidence="1" id="KW-0732">Signal</keyword>
<comment type="caution">
    <text evidence="2">The sequence shown here is derived from an EMBL/GenBank/DDBJ whole genome shotgun (WGS) entry which is preliminary data.</text>
</comment>
<dbReference type="GeneID" id="85436459"/>
<gene>
    <name evidence="2" type="ORF">LY79DRAFT_292422</name>
</gene>
<dbReference type="RefSeq" id="XP_060411806.1">
    <property type="nucleotide sequence ID" value="XM_060552219.1"/>
</dbReference>
<dbReference type="EMBL" id="JAHLJV010000051">
    <property type="protein sequence ID" value="KAK1584744.1"/>
    <property type="molecule type" value="Genomic_DNA"/>
</dbReference>
<sequence length="111" mass="12249">MNRGGGWFFFFLPLVNSPLTPNQVSFPGAWDGRRGCAICIPALMTGQTKNRQAPLGKEPRSTVRRVCGRKRVGWMAEHSDTVYVPIFGLSSLVRNLLGKVGAFPDTRQGGW</sequence>
<accession>A0AAD8PVN7</accession>
<proteinExistence type="predicted"/>